<dbReference type="EMBL" id="AP028909">
    <property type="protein sequence ID" value="BES87939.1"/>
    <property type="molecule type" value="Genomic_DNA"/>
</dbReference>
<name>A0ABN7A6V5_9HEMI</name>
<feature type="compositionally biased region" description="Basic and acidic residues" evidence="1">
    <location>
        <begin position="21"/>
        <end position="36"/>
    </location>
</feature>
<protein>
    <submittedName>
        <fullName evidence="2">Uncharacterized protein</fullName>
    </submittedName>
</protein>
<feature type="region of interest" description="Disordered" evidence="1">
    <location>
        <begin position="1"/>
        <end position="55"/>
    </location>
</feature>
<reference evidence="2 3" key="1">
    <citation type="submission" date="2023-09" db="EMBL/GenBank/DDBJ databases">
        <title>Nesidiocoris tenuis whole genome shotgun sequence.</title>
        <authorList>
            <person name="Shibata T."/>
            <person name="Shimoda M."/>
            <person name="Kobayashi T."/>
            <person name="Uehara T."/>
        </authorList>
    </citation>
    <scope>NUCLEOTIDE SEQUENCE [LARGE SCALE GENOMIC DNA]</scope>
    <source>
        <strain evidence="2 3">Japan</strain>
    </source>
</reference>
<sequence>MHHEQLTHQFSSSSSSDDENETRNDSRSIVFDERNTSKNRPPLTPSLPGWKFRPPVPGQRILGIEELTEKFGSVEPEMAQPTRTSKFGQYMMKMKPNSRSLGPNFQTEKAAHLRSVYTQQLGEIVEKARTSIKDFTGEGTIPLEENIKTPFGARKSLKMIGAGVGSFKPKSRGSPRTNEIAQIGDSGARIPSTRTHRSKDKYECEILKLPDIRKPRTISAIHGNS</sequence>
<feature type="region of interest" description="Disordered" evidence="1">
    <location>
        <begin position="165"/>
        <end position="199"/>
    </location>
</feature>
<evidence type="ECO:0000313" key="3">
    <source>
        <dbReference type="Proteomes" id="UP001307889"/>
    </source>
</evidence>
<evidence type="ECO:0000313" key="2">
    <source>
        <dbReference type="EMBL" id="BES87939.1"/>
    </source>
</evidence>
<proteinExistence type="predicted"/>
<keyword evidence="3" id="KW-1185">Reference proteome</keyword>
<dbReference type="Proteomes" id="UP001307889">
    <property type="component" value="Chromosome 1"/>
</dbReference>
<accession>A0ABN7A6V5</accession>
<gene>
    <name evidence="2" type="ORF">NTJ_00746</name>
</gene>
<organism evidence="2 3">
    <name type="scientific">Nesidiocoris tenuis</name>
    <dbReference type="NCBI Taxonomy" id="355587"/>
    <lineage>
        <taxon>Eukaryota</taxon>
        <taxon>Metazoa</taxon>
        <taxon>Ecdysozoa</taxon>
        <taxon>Arthropoda</taxon>
        <taxon>Hexapoda</taxon>
        <taxon>Insecta</taxon>
        <taxon>Pterygota</taxon>
        <taxon>Neoptera</taxon>
        <taxon>Paraneoptera</taxon>
        <taxon>Hemiptera</taxon>
        <taxon>Heteroptera</taxon>
        <taxon>Panheteroptera</taxon>
        <taxon>Cimicomorpha</taxon>
        <taxon>Miridae</taxon>
        <taxon>Dicyphina</taxon>
        <taxon>Nesidiocoris</taxon>
    </lineage>
</organism>
<evidence type="ECO:0000256" key="1">
    <source>
        <dbReference type="SAM" id="MobiDB-lite"/>
    </source>
</evidence>